<protein>
    <submittedName>
        <fullName evidence="6">Transcriptional regulator, TetR family</fullName>
    </submittedName>
</protein>
<keyword evidence="1" id="KW-0805">Transcription regulation</keyword>
<dbReference type="RefSeq" id="WP_102993147.1">
    <property type="nucleotide sequence ID" value="NZ_FXTU01000002.1"/>
</dbReference>
<gene>
    <name evidence="6" type="ORF">SAMN06265361_102595</name>
</gene>
<proteinExistence type="predicted"/>
<evidence type="ECO:0000256" key="4">
    <source>
        <dbReference type="PROSITE-ProRule" id="PRU00335"/>
    </source>
</evidence>
<accession>A0AA46AET2</accession>
<dbReference type="AlphaFoldDB" id="A0AA46AET2"/>
<keyword evidence="7" id="KW-1185">Reference proteome</keyword>
<comment type="caution">
    <text evidence="6">The sequence shown here is derived from an EMBL/GenBank/DDBJ whole genome shotgun (WGS) entry which is preliminary data.</text>
</comment>
<feature type="DNA-binding region" description="H-T-H motif" evidence="4">
    <location>
        <begin position="30"/>
        <end position="49"/>
    </location>
</feature>
<dbReference type="PANTHER" id="PTHR30055:SF234">
    <property type="entry name" value="HTH-TYPE TRANSCRIPTIONAL REGULATOR BETI"/>
    <property type="match status" value="1"/>
</dbReference>
<dbReference type="InterPro" id="IPR001647">
    <property type="entry name" value="HTH_TetR"/>
</dbReference>
<name>A0AA46AET2_9BACL</name>
<evidence type="ECO:0000256" key="1">
    <source>
        <dbReference type="ARBA" id="ARBA00023015"/>
    </source>
</evidence>
<evidence type="ECO:0000259" key="5">
    <source>
        <dbReference type="PROSITE" id="PS50977"/>
    </source>
</evidence>
<evidence type="ECO:0000256" key="3">
    <source>
        <dbReference type="ARBA" id="ARBA00023163"/>
    </source>
</evidence>
<keyword evidence="3" id="KW-0804">Transcription</keyword>
<dbReference type="PROSITE" id="PS50977">
    <property type="entry name" value="HTH_TETR_2"/>
    <property type="match status" value="1"/>
</dbReference>
<dbReference type="InterPro" id="IPR036271">
    <property type="entry name" value="Tet_transcr_reg_TetR-rel_C_sf"/>
</dbReference>
<reference evidence="6" key="1">
    <citation type="submission" date="2017-05" db="EMBL/GenBank/DDBJ databases">
        <authorList>
            <person name="Varghese N."/>
            <person name="Submissions S."/>
        </authorList>
    </citation>
    <scope>NUCLEOTIDE SEQUENCE</scope>
    <source>
        <strain evidence="6">DSM 45262</strain>
    </source>
</reference>
<organism evidence="6 7">
    <name type="scientific">Laceyella tengchongensis</name>
    <dbReference type="NCBI Taxonomy" id="574699"/>
    <lineage>
        <taxon>Bacteria</taxon>
        <taxon>Bacillati</taxon>
        <taxon>Bacillota</taxon>
        <taxon>Bacilli</taxon>
        <taxon>Bacillales</taxon>
        <taxon>Thermoactinomycetaceae</taxon>
        <taxon>Laceyella</taxon>
    </lineage>
</organism>
<dbReference type="PRINTS" id="PR00455">
    <property type="entry name" value="HTHTETR"/>
</dbReference>
<dbReference type="SUPFAM" id="SSF48498">
    <property type="entry name" value="Tetracyclin repressor-like, C-terminal domain"/>
    <property type="match status" value="1"/>
</dbReference>
<sequence length="192" mass="21900">MRRKHIDSKRDEIVQAAERLFALKGISETSVRDIGKEAGVTDSAIYKHFSSKDELIKELLTQYLIRYAELIDRIGAEPLSFRERFDQLLLAIIDQHDANPFGLLLLGERYLYLVSTLQDKRLPLHAMSDFLDSGIKSGELPPQDVKLTSTLFFGAVLNLIRINQIGLVHPKSPADYLQEIRSRFYGLLGLRM</sequence>
<dbReference type="PANTHER" id="PTHR30055">
    <property type="entry name" value="HTH-TYPE TRANSCRIPTIONAL REGULATOR RUTR"/>
    <property type="match status" value="1"/>
</dbReference>
<evidence type="ECO:0000313" key="7">
    <source>
        <dbReference type="Proteomes" id="UP001157946"/>
    </source>
</evidence>
<dbReference type="EMBL" id="FXTU01000002">
    <property type="protein sequence ID" value="SMP14634.1"/>
    <property type="molecule type" value="Genomic_DNA"/>
</dbReference>
<evidence type="ECO:0000256" key="2">
    <source>
        <dbReference type="ARBA" id="ARBA00023125"/>
    </source>
</evidence>
<evidence type="ECO:0000313" key="6">
    <source>
        <dbReference type="EMBL" id="SMP14634.1"/>
    </source>
</evidence>
<keyword evidence="2 4" id="KW-0238">DNA-binding</keyword>
<dbReference type="InterPro" id="IPR009057">
    <property type="entry name" value="Homeodomain-like_sf"/>
</dbReference>
<dbReference type="GO" id="GO:0003700">
    <property type="term" value="F:DNA-binding transcription factor activity"/>
    <property type="evidence" value="ECO:0007669"/>
    <property type="project" value="TreeGrafter"/>
</dbReference>
<dbReference type="SUPFAM" id="SSF46689">
    <property type="entry name" value="Homeodomain-like"/>
    <property type="match status" value="1"/>
</dbReference>
<dbReference type="Proteomes" id="UP001157946">
    <property type="component" value="Unassembled WGS sequence"/>
</dbReference>
<dbReference type="GO" id="GO:0000976">
    <property type="term" value="F:transcription cis-regulatory region binding"/>
    <property type="evidence" value="ECO:0007669"/>
    <property type="project" value="TreeGrafter"/>
</dbReference>
<dbReference type="Pfam" id="PF00440">
    <property type="entry name" value="TetR_N"/>
    <property type="match status" value="1"/>
</dbReference>
<dbReference type="Gene3D" id="1.10.357.10">
    <property type="entry name" value="Tetracycline Repressor, domain 2"/>
    <property type="match status" value="1"/>
</dbReference>
<dbReference type="InterPro" id="IPR050109">
    <property type="entry name" value="HTH-type_TetR-like_transc_reg"/>
</dbReference>
<feature type="domain" description="HTH tetR-type" evidence="5">
    <location>
        <begin position="7"/>
        <end position="67"/>
    </location>
</feature>